<organism evidence="1 2">
    <name type="scientific">Avena sativa</name>
    <name type="common">Oat</name>
    <dbReference type="NCBI Taxonomy" id="4498"/>
    <lineage>
        <taxon>Eukaryota</taxon>
        <taxon>Viridiplantae</taxon>
        <taxon>Streptophyta</taxon>
        <taxon>Embryophyta</taxon>
        <taxon>Tracheophyta</taxon>
        <taxon>Spermatophyta</taxon>
        <taxon>Magnoliopsida</taxon>
        <taxon>Liliopsida</taxon>
        <taxon>Poales</taxon>
        <taxon>Poaceae</taxon>
        <taxon>BOP clade</taxon>
        <taxon>Pooideae</taxon>
        <taxon>Poodae</taxon>
        <taxon>Poeae</taxon>
        <taxon>Poeae Chloroplast Group 1 (Aveneae type)</taxon>
        <taxon>Aveninae</taxon>
        <taxon>Avena</taxon>
    </lineage>
</organism>
<reference evidence="1" key="1">
    <citation type="submission" date="2021-05" db="EMBL/GenBank/DDBJ databases">
        <authorList>
            <person name="Scholz U."/>
            <person name="Mascher M."/>
            <person name="Fiebig A."/>
        </authorList>
    </citation>
    <scope>NUCLEOTIDE SEQUENCE [LARGE SCALE GENOMIC DNA]</scope>
</reference>
<evidence type="ECO:0000313" key="2">
    <source>
        <dbReference type="Proteomes" id="UP001732700"/>
    </source>
</evidence>
<sequence>MDLDARSSSSSPLRIVIVPWLAFGHLLPYLELSERLAERAHHVSYVSTPRNLARLPPLRPAAAPRVDLVALPLPRVDGLPDGAESTNDVPDEYRELHWKAFDGLAAPFAEFLAGACANEAARPHWIIVDSFHHWAATSAIDHKVPCALLLSTAALLVAEPLLLQPSAQPPSRAQLEAAAAAAASVPRHEQEQRPPALSNPDASGMSIIQRFSLAKERCTVGAIRSCVEWEPESFPIAAALFGKPVVPLGLLPPSPDAGRRAAGSELATVRWLDAQPPSSVLYVALGSEVPLSVEQVHELALGLELAGTRFLWALRKPSGAAVLDNDDGSGMLPPGFQDRTHALGLVTTGWVPQMSILAHASVGGFLTHCGRSSLVEGLMFGHPLVMLPIFGDQGPNARQMEAQKIGLQVERDENDGSFDRHGIASTVRAVMVDGEARRGFVAAAAKMKEVVADKELHDRYIDEFINRLRSYANGGATVDPNSS</sequence>
<dbReference type="EnsemblPlants" id="AVESA.00010b.r2.7DG1340800.1">
    <property type="protein sequence ID" value="AVESA.00010b.r2.7DG1340800.1.CDS"/>
    <property type="gene ID" value="AVESA.00010b.r2.7DG1340800"/>
</dbReference>
<accession>A0ACD6A5J6</accession>
<name>A0ACD6A5J6_AVESA</name>
<keyword evidence="2" id="KW-1185">Reference proteome</keyword>
<dbReference type="Proteomes" id="UP001732700">
    <property type="component" value="Chromosome 7D"/>
</dbReference>
<protein>
    <submittedName>
        <fullName evidence="1">Uncharacterized protein</fullName>
    </submittedName>
</protein>
<proteinExistence type="predicted"/>
<evidence type="ECO:0000313" key="1">
    <source>
        <dbReference type="EnsemblPlants" id="AVESA.00010b.r2.7DG1340800.1.CDS"/>
    </source>
</evidence>
<reference evidence="1" key="2">
    <citation type="submission" date="2025-09" db="UniProtKB">
        <authorList>
            <consortium name="EnsemblPlants"/>
        </authorList>
    </citation>
    <scope>IDENTIFICATION</scope>
</reference>